<dbReference type="CDD" id="cd06233">
    <property type="entry name" value="M14-like"/>
    <property type="match status" value="1"/>
</dbReference>
<dbReference type="STRING" id="464029.SAMN02982989_5318"/>
<gene>
    <name evidence="1" type="ORF">SAMN02982989_5318</name>
</gene>
<dbReference type="Proteomes" id="UP000192903">
    <property type="component" value="Unassembled WGS sequence"/>
</dbReference>
<dbReference type="InterPro" id="IPR021259">
    <property type="entry name" value="DUF2817"/>
</dbReference>
<accession>A0A1X7DB71</accession>
<dbReference type="Pfam" id="PF10994">
    <property type="entry name" value="DUF2817"/>
    <property type="match status" value="1"/>
</dbReference>
<evidence type="ECO:0000313" key="2">
    <source>
        <dbReference type="Proteomes" id="UP000192903"/>
    </source>
</evidence>
<dbReference type="AlphaFoldDB" id="A0A1X7DB71"/>
<sequence>MYGMMIDPVEAFSQDYRTARERFLEKAGCGKADLHHYVNPNSGPDGEELATDVAWFGPADASNVLVLVSATHGVEGFCGSGAQIDCIDFGLAEIMDQGVAVMMVHALNPHGFAWLRRTTEEGVDLNRNCILFENGIPENRAYDELADAFLPRSLDAQCVAAAQERLAKWRAEHGAFAFEMARSSGQYTHPEGFYYGGTRPTWSLRTMERICADHALADRANVAVIDYHTGLGPFGYGEPICGHRPGTSGQMRCRAWYGDSLGEPLLGKSSSVPIAGLTQYAWARFVGDDKLTFVALEYGTFPAEEGAAALRDDHWLHAYGTVDWTSAGTRAIKRALRRFYHPDTADWKGLVLLRSRQVIGQAVAGMTA</sequence>
<keyword evidence="2" id="KW-1185">Reference proteome</keyword>
<name>A0A1X7DB71_9HYPH</name>
<dbReference type="OrthoDB" id="4014363at2"/>
<reference evidence="2" key="1">
    <citation type="submission" date="2017-04" db="EMBL/GenBank/DDBJ databases">
        <authorList>
            <person name="Varghese N."/>
            <person name="Submissions S."/>
        </authorList>
    </citation>
    <scope>NUCLEOTIDE SEQUENCE [LARGE SCALE GENOMIC DNA]</scope>
    <source>
        <strain evidence="2">B4P</strain>
    </source>
</reference>
<dbReference type="RefSeq" id="WP_085420660.1">
    <property type="nucleotide sequence ID" value="NZ_FXAF01000002.1"/>
</dbReference>
<evidence type="ECO:0008006" key="3">
    <source>
        <dbReference type="Google" id="ProtNLM"/>
    </source>
</evidence>
<proteinExistence type="predicted"/>
<dbReference type="Gene3D" id="3.40.630.10">
    <property type="entry name" value="Zn peptidases"/>
    <property type="match status" value="1"/>
</dbReference>
<dbReference type="SUPFAM" id="SSF53187">
    <property type="entry name" value="Zn-dependent exopeptidases"/>
    <property type="match status" value="1"/>
</dbReference>
<dbReference type="EMBL" id="FXAF01000002">
    <property type="protein sequence ID" value="SMF12269.1"/>
    <property type="molecule type" value="Genomic_DNA"/>
</dbReference>
<organism evidence="1 2">
    <name type="scientific">Xaviernesmea oryzae</name>
    <dbReference type="NCBI Taxonomy" id="464029"/>
    <lineage>
        <taxon>Bacteria</taxon>
        <taxon>Pseudomonadati</taxon>
        <taxon>Pseudomonadota</taxon>
        <taxon>Alphaproteobacteria</taxon>
        <taxon>Hyphomicrobiales</taxon>
        <taxon>Rhizobiaceae</taxon>
        <taxon>Rhizobium/Agrobacterium group</taxon>
        <taxon>Xaviernesmea</taxon>
    </lineage>
</organism>
<evidence type="ECO:0000313" key="1">
    <source>
        <dbReference type="EMBL" id="SMF12269.1"/>
    </source>
</evidence>
<protein>
    <recommendedName>
        <fullName evidence="3">DUF2817 domain-containing protein</fullName>
    </recommendedName>
</protein>